<organism evidence="4 5">
    <name type="scientific">Pendulispora brunnea</name>
    <dbReference type="NCBI Taxonomy" id="2905690"/>
    <lineage>
        <taxon>Bacteria</taxon>
        <taxon>Pseudomonadati</taxon>
        <taxon>Myxococcota</taxon>
        <taxon>Myxococcia</taxon>
        <taxon>Myxococcales</taxon>
        <taxon>Sorangiineae</taxon>
        <taxon>Pendulisporaceae</taxon>
        <taxon>Pendulispora</taxon>
    </lineage>
</organism>
<proteinExistence type="predicted"/>
<evidence type="ECO:0000313" key="4">
    <source>
        <dbReference type="EMBL" id="WXA94915.1"/>
    </source>
</evidence>
<evidence type="ECO:0000256" key="1">
    <source>
        <dbReference type="ARBA" id="ARBA00022729"/>
    </source>
</evidence>
<evidence type="ECO:0000256" key="2">
    <source>
        <dbReference type="SAM" id="MobiDB-lite"/>
    </source>
</evidence>
<dbReference type="RefSeq" id="WP_394845525.1">
    <property type="nucleotide sequence ID" value="NZ_CP089982.1"/>
</dbReference>
<feature type="signal peptide" evidence="3">
    <location>
        <begin position="1"/>
        <end position="27"/>
    </location>
</feature>
<dbReference type="Proteomes" id="UP001379533">
    <property type="component" value="Chromosome"/>
</dbReference>
<evidence type="ECO:0000313" key="5">
    <source>
        <dbReference type="Proteomes" id="UP001379533"/>
    </source>
</evidence>
<feature type="chain" id="PRO_5045506644" evidence="3">
    <location>
        <begin position="28"/>
        <end position="415"/>
    </location>
</feature>
<keyword evidence="1 3" id="KW-0732">Signal</keyword>
<dbReference type="Gene3D" id="2.50.20.10">
    <property type="entry name" value="Lipoprotein localisation LolA/LolB/LppX"/>
    <property type="match status" value="1"/>
</dbReference>
<reference evidence="4 5" key="1">
    <citation type="submission" date="2021-12" db="EMBL/GenBank/DDBJ databases">
        <title>Discovery of the Pendulisporaceae a myxobacterial family with distinct sporulation behavior and unique specialized metabolism.</title>
        <authorList>
            <person name="Garcia R."/>
            <person name="Popoff A."/>
            <person name="Bader C.D."/>
            <person name="Loehr J."/>
            <person name="Walesch S."/>
            <person name="Walt C."/>
            <person name="Boldt J."/>
            <person name="Bunk B."/>
            <person name="Haeckl F.J.F.P.J."/>
            <person name="Gunesch A.P."/>
            <person name="Birkelbach J."/>
            <person name="Nuebel U."/>
            <person name="Pietschmann T."/>
            <person name="Bach T."/>
            <person name="Mueller R."/>
        </authorList>
    </citation>
    <scope>NUCLEOTIDE SEQUENCE [LARGE SCALE GENOMIC DNA]</scope>
    <source>
        <strain evidence="4 5">MSr12523</strain>
    </source>
</reference>
<gene>
    <name evidence="4" type="ORF">LZC95_51895</name>
</gene>
<name>A0ABZ2KBI0_9BACT</name>
<dbReference type="InterPro" id="IPR029046">
    <property type="entry name" value="LolA/LolB/LppX"/>
</dbReference>
<evidence type="ECO:0000256" key="3">
    <source>
        <dbReference type="SAM" id="SignalP"/>
    </source>
</evidence>
<sequence>MAMNISRSMFGMGALFSTFLAASPAFAGTFYCDNDRSASQYPNCSTPGAPGWAYGGGSGDRNGDHRRQTSGHEVYYWDFNGVDGRKFELRVYLNNVLFTDPSARYYRKVGFNIDGIGNLNQNTAPGGWSYIGVQTVMSTSMSIGVNAYGVPPQGVTGADEIWVYSVASLAATDIHDDAGLCASALVADPKIVSLQQKMLDATDHYRDVKGTFDIAFSNNGQNQHVDFTVSESLRSSSVRITDQKGSVVEHVSNGRNGQVRHPDTSSFETSSLAPVERPVGARQFFTNTCEPVYVHRQDPAWAGVAEEVTSPQNYAFWLTAGQAKITGTERLLGRTVTVVEGLHDAYLSTKLGAAAFKMWVDDETGVLLKLVGTKDDGTVAYSIDVTNIQFNRGVDAKAFAMDAPAGWKNLTLQAK</sequence>
<dbReference type="EMBL" id="CP089982">
    <property type="protein sequence ID" value="WXA94915.1"/>
    <property type="molecule type" value="Genomic_DNA"/>
</dbReference>
<accession>A0ABZ2KBI0</accession>
<dbReference type="SUPFAM" id="SSF89392">
    <property type="entry name" value="Prokaryotic lipoproteins and lipoprotein localization factors"/>
    <property type="match status" value="1"/>
</dbReference>
<feature type="region of interest" description="Disordered" evidence="2">
    <location>
        <begin position="253"/>
        <end position="272"/>
    </location>
</feature>
<protein>
    <submittedName>
        <fullName evidence="4">Uncharacterized protein</fullName>
    </submittedName>
</protein>
<keyword evidence="5" id="KW-1185">Reference proteome</keyword>